<comment type="caution">
    <text evidence="1">The sequence shown here is derived from an EMBL/GenBank/DDBJ whole genome shotgun (WGS) entry which is preliminary data.</text>
</comment>
<reference evidence="1 2" key="1">
    <citation type="submission" date="2016-08" db="EMBL/GenBank/DDBJ databases">
        <title>Hymenobacter coccineus sp. nov., Hymenobacter lapidarius sp. nov. and Hymenobacter glacialis sp. nov., isolated from Antarctic soil.</title>
        <authorList>
            <person name="Sedlacek I."/>
            <person name="Kralova S."/>
            <person name="Kyrova K."/>
            <person name="Maslanova I."/>
            <person name="Stankova E."/>
            <person name="Vrbovska V."/>
            <person name="Nemec M."/>
            <person name="Bartak M."/>
            <person name="Svec P."/>
            <person name="Busse H.-J."/>
            <person name="Pantucek R."/>
        </authorList>
    </citation>
    <scope>NUCLEOTIDE SEQUENCE [LARGE SCALE GENOMIC DNA]</scope>
    <source>
        <strain evidence="1 2">CCM 8643</strain>
    </source>
</reference>
<organism evidence="1 2">
    <name type="scientific">Hymenobacter lapidarius</name>
    <dbReference type="NCBI Taxonomy" id="1908237"/>
    <lineage>
        <taxon>Bacteria</taxon>
        <taxon>Pseudomonadati</taxon>
        <taxon>Bacteroidota</taxon>
        <taxon>Cytophagia</taxon>
        <taxon>Cytophagales</taxon>
        <taxon>Hymenobacteraceae</taxon>
        <taxon>Hymenobacter</taxon>
    </lineage>
</organism>
<sequence length="243" mass="27269">MPRSTSTRNQKKTINLFLPANLNINSLNVTLTGRPGASALTKGVCYLYHYILKQSCNSHKEVEFQPSFVQVPCQVLRSLLGNSYVQTIELLLRAGYLERLDANEDGEHCPGGYYRSPVYQDPIAKRFRIPVALLGEEKSYVVKQEVVGKAIQNKFAALSAPKGLTLNEPNRAHVGRMMQRIVLVDTPECRQVLAGLAAEGRIKRSPEVYLEMFNQNTFRTVTVDGFGRRLHSEVVNAPRVLRP</sequence>
<accession>A0A1G1T2J5</accession>
<dbReference type="RefSeq" id="WP_070728647.1">
    <property type="nucleotide sequence ID" value="NZ_MDZB01000110.1"/>
</dbReference>
<name>A0A1G1T2J5_9BACT</name>
<evidence type="ECO:0000313" key="2">
    <source>
        <dbReference type="Proteomes" id="UP000176294"/>
    </source>
</evidence>
<keyword evidence="2" id="KW-1185">Reference proteome</keyword>
<evidence type="ECO:0000313" key="1">
    <source>
        <dbReference type="EMBL" id="OGX85076.1"/>
    </source>
</evidence>
<proteinExistence type="predicted"/>
<gene>
    <name evidence="1" type="ORF">BEN47_15270</name>
</gene>
<dbReference type="OrthoDB" id="631303at2"/>
<dbReference type="EMBL" id="MDZB01000110">
    <property type="protein sequence ID" value="OGX85076.1"/>
    <property type="molecule type" value="Genomic_DNA"/>
</dbReference>
<dbReference type="Proteomes" id="UP000176294">
    <property type="component" value="Unassembled WGS sequence"/>
</dbReference>
<protein>
    <submittedName>
        <fullName evidence="1">Uncharacterized protein</fullName>
    </submittedName>
</protein>
<dbReference type="AlphaFoldDB" id="A0A1G1T2J5"/>